<dbReference type="Proteomes" id="UP000603141">
    <property type="component" value="Unassembled WGS sequence"/>
</dbReference>
<proteinExistence type="predicted"/>
<dbReference type="EMBL" id="JAENIJ010000213">
    <property type="protein sequence ID" value="MBK1884920.1"/>
    <property type="molecule type" value="Genomic_DNA"/>
</dbReference>
<gene>
    <name evidence="1" type="ORF">JIN85_21095</name>
</gene>
<feature type="non-terminal residue" evidence="1">
    <location>
        <position position="131"/>
    </location>
</feature>
<dbReference type="Pfam" id="PF06074">
    <property type="entry name" value="Portal_Mu"/>
    <property type="match status" value="1"/>
</dbReference>
<accession>A0A934S8A9</accession>
<dbReference type="RefSeq" id="WP_200274533.1">
    <property type="nucleotide sequence ID" value="NZ_JAENIJ010000213.1"/>
</dbReference>
<organism evidence="1 2">
    <name type="scientific">Luteolibacter pohnpeiensis</name>
    <dbReference type="NCBI Taxonomy" id="454153"/>
    <lineage>
        <taxon>Bacteria</taxon>
        <taxon>Pseudomonadati</taxon>
        <taxon>Verrucomicrobiota</taxon>
        <taxon>Verrucomicrobiia</taxon>
        <taxon>Verrucomicrobiales</taxon>
        <taxon>Verrucomicrobiaceae</taxon>
        <taxon>Luteolibacter</taxon>
    </lineage>
</organism>
<sequence>SGWATDSDQEDRLMLDREGGLGARKLEDFPEHRFLIGINSGHAGHPAAAAPLRALAGYWLAMLYGLKWFVNFTQLYGIPWRHVEVPDERDNAKVDLAMANIGSQGFLRTKPGVKVNILAQGSTSGQNLPQR</sequence>
<name>A0A934S8A9_9BACT</name>
<protein>
    <submittedName>
        <fullName evidence="1">Uncharacterized protein</fullName>
    </submittedName>
</protein>
<dbReference type="AlphaFoldDB" id="A0A934S8A9"/>
<feature type="non-terminal residue" evidence="1">
    <location>
        <position position="1"/>
    </location>
</feature>
<reference evidence="1" key="1">
    <citation type="submission" date="2021-01" db="EMBL/GenBank/DDBJ databases">
        <title>Modified the classification status of verrucomicrobia.</title>
        <authorList>
            <person name="Feng X."/>
        </authorList>
    </citation>
    <scope>NUCLEOTIDE SEQUENCE</scope>
    <source>
        <strain evidence="1">KCTC 22041</strain>
    </source>
</reference>
<comment type="caution">
    <text evidence="1">The sequence shown here is derived from an EMBL/GenBank/DDBJ whole genome shotgun (WGS) entry which is preliminary data.</text>
</comment>
<keyword evidence="2" id="KW-1185">Reference proteome</keyword>
<evidence type="ECO:0000313" key="2">
    <source>
        <dbReference type="Proteomes" id="UP000603141"/>
    </source>
</evidence>
<dbReference type="InterPro" id="IPR009279">
    <property type="entry name" value="Portal_Mu"/>
</dbReference>
<evidence type="ECO:0000313" key="1">
    <source>
        <dbReference type="EMBL" id="MBK1884920.1"/>
    </source>
</evidence>